<protein>
    <submittedName>
        <fullName evidence="2">NADH dehydrogenase [ubiquinone] iron-sulfur protein 6, mitochondrial</fullName>
    </submittedName>
</protein>
<keyword evidence="3" id="KW-1185">Reference proteome</keyword>
<dbReference type="AlphaFoldDB" id="A0AA35WXN7"/>
<dbReference type="InterPro" id="IPR019401">
    <property type="entry name" value="Znf_CHCC"/>
</dbReference>
<dbReference type="EMBL" id="CASHTH010002610">
    <property type="protein sequence ID" value="CAI8032576.1"/>
    <property type="molecule type" value="Genomic_DNA"/>
</dbReference>
<gene>
    <name evidence="2" type="ORF">GBAR_LOCUS18415</name>
</gene>
<evidence type="ECO:0000313" key="2">
    <source>
        <dbReference type="EMBL" id="CAI8032576.1"/>
    </source>
</evidence>
<name>A0AA35WXN7_GEOBA</name>
<dbReference type="PANTHER" id="PTHR13156:SF0">
    <property type="entry name" value="NADH DEHYDROGENASE [UBIQUINONE] IRON-SULFUR PROTEIN 6, MITOCHONDRIAL"/>
    <property type="match status" value="1"/>
</dbReference>
<organism evidence="2 3">
    <name type="scientific">Geodia barretti</name>
    <name type="common">Barrett's horny sponge</name>
    <dbReference type="NCBI Taxonomy" id="519541"/>
    <lineage>
        <taxon>Eukaryota</taxon>
        <taxon>Metazoa</taxon>
        <taxon>Porifera</taxon>
        <taxon>Demospongiae</taxon>
        <taxon>Heteroscleromorpha</taxon>
        <taxon>Tetractinellida</taxon>
        <taxon>Astrophorina</taxon>
        <taxon>Geodiidae</taxon>
        <taxon>Geodia</taxon>
    </lineage>
</organism>
<dbReference type="Proteomes" id="UP001174909">
    <property type="component" value="Unassembled WGS sequence"/>
</dbReference>
<evidence type="ECO:0000313" key="3">
    <source>
        <dbReference type="Proteomes" id="UP001174909"/>
    </source>
</evidence>
<proteinExistence type="predicted"/>
<accession>A0AA35WXN7</accession>
<sequence>MAAVVFRSLAACPSAVRVQSLRGAVRCSRHLSLSWRRQQDDVTHTGQYWEKGDYRNVRFVDKKKQVNQQFAIDLVAEEPVVVIEGSHIFCDGGPALGHPKVFINLDRPEIQDCGYCGKRFVAEKNKELFSNQSLTFVH</sequence>
<evidence type="ECO:0000259" key="1">
    <source>
        <dbReference type="Pfam" id="PF10276"/>
    </source>
</evidence>
<dbReference type="Pfam" id="PF10276">
    <property type="entry name" value="zf-CHCC"/>
    <property type="match status" value="1"/>
</dbReference>
<comment type="caution">
    <text evidence="2">The sequence shown here is derived from an EMBL/GenBank/DDBJ whole genome shotgun (WGS) entry which is preliminary data.</text>
</comment>
<dbReference type="GO" id="GO:0005739">
    <property type="term" value="C:mitochondrion"/>
    <property type="evidence" value="ECO:0007669"/>
    <property type="project" value="GOC"/>
</dbReference>
<dbReference type="PANTHER" id="PTHR13156">
    <property type="entry name" value="NADH-UBIQUINONE OXIDOREDUCTASE 13 KD-A SUBUNIT"/>
    <property type="match status" value="1"/>
</dbReference>
<dbReference type="Gene3D" id="2.60.260.40">
    <property type="entry name" value="q5lls5 like domains"/>
    <property type="match status" value="1"/>
</dbReference>
<dbReference type="GO" id="GO:0006120">
    <property type="term" value="P:mitochondrial electron transport, NADH to ubiquinone"/>
    <property type="evidence" value="ECO:0007669"/>
    <property type="project" value="TreeGrafter"/>
</dbReference>
<reference evidence="2" key="1">
    <citation type="submission" date="2023-03" db="EMBL/GenBank/DDBJ databases">
        <authorList>
            <person name="Steffen K."/>
            <person name="Cardenas P."/>
        </authorList>
    </citation>
    <scope>NUCLEOTIDE SEQUENCE</scope>
</reference>
<feature type="domain" description="Zinc finger CHCC-type" evidence="1">
    <location>
        <begin position="87"/>
        <end position="120"/>
    </location>
</feature>